<dbReference type="EMBL" id="RJQC01000002">
    <property type="protein sequence ID" value="RNM30688.1"/>
    <property type="molecule type" value="Genomic_DNA"/>
</dbReference>
<name>A0A3N0I197_9FIRM</name>
<comment type="caution">
    <text evidence="1">The sequence shown here is derived from an EMBL/GenBank/DDBJ whole genome shotgun (WGS) entry which is preliminary data.</text>
</comment>
<dbReference type="Proteomes" id="UP000276568">
    <property type="component" value="Unassembled WGS sequence"/>
</dbReference>
<evidence type="ECO:0000313" key="2">
    <source>
        <dbReference type="Proteomes" id="UP000276568"/>
    </source>
</evidence>
<sequence length="67" mass="7685">MKARVYAVYDGDDCLFVGNTCEVARYLERSVNSLYSSISHYKKKHDGKTGEMPIVFHGRKTLARIEE</sequence>
<proteinExistence type="predicted"/>
<organism evidence="1 2">
    <name type="scientific">Absicoccus porci</name>
    <dbReference type="NCBI Taxonomy" id="2486576"/>
    <lineage>
        <taxon>Bacteria</taxon>
        <taxon>Bacillati</taxon>
        <taxon>Bacillota</taxon>
        <taxon>Erysipelotrichia</taxon>
        <taxon>Erysipelotrichales</taxon>
        <taxon>Erysipelotrichaceae</taxon>
        <taxon>Absicoccus</taxon>
    </lineage>
</organism>
<dbReference type="RefSeq" id="WP_128520595.1">
    <property type="nucleotide sequence ID" value="NZ_RJQC01000002.1"/>
</dbReference>
<dbReference type="OrthoDB" id="2156961at2"/>
<dbReference type="AlphaFoldDB" id="A0A3N0I197"/>
<reference evidence="1 2" key="1">
    <citation type="submission" date="2018-11" db="EMBL/GenBank/DDBJ databases">
        <title>Clostridium sp. nov., a member of the family Erysipelotrichaceae isolated from pig faeces.</title>
        <authorList>
            <person name="Chang Y.-H."/>
        </authorList>
    </citation>
    <scope>NUCLEOTIDE SEQUENCE [LARGE SCALE GENOMIC DNA]</scope>
    <source>
        <strain evidence="1 2">YH-panp20</strain>
    </source>
</reference>
<protein>
    <submittedName>
        <fullName evidence="1">Uncharacterized protein</fullName>
    </submittedName>
</protein>
<keyword evidence="2" id="KW-1185">Reference proteome</keyword>
<evidence type="ECO:0000313" key="1">
    <source>
        <dbReference type="EMBL" id="RNM30688.1"/>
    </source>
</evidence>
<accession>A0A3N0I197</accession>
<gene>
    <name evidence="1" type="ORF">EDX97_07870</name>
</gene>